<organism evidence="3 4">
    <name type="scientific">Acuticoccus mangrovi</name>
    <dbReference type="NCBI Taxonomy" id="2796142"/>
    <lineage>
        <taxon>Bacteria</taxon>
        <taxon>Pseudomonadati</taxon>
        <taxon>Pseudomonadota</taxon>
        <taxon>Alphaproteobacteria</taxon>
        <taxon>Hyphomicrobiales</taxon>
        <taxon>Amorphaceae</taxon>
        <taxon>Acuticoccus</taxon>
    </lineage>
</organism>
<dbReference type="Pfam" id="PF00561">
    <property type="entry name" value="Abhydrolase_1"/>
    <property type="match status" value="1"/>
</dbReference>
<evidence type="ECO:0000256" key="1">
    <source>
        <dbReference type="ARBA" id="ARBA00022801"/>
    </source>
</evidence>
<evidence type="ECO:0000313" key="4">
    <source>
        <dbReference type="Proteomes" id="UP000609531"/>
    </source>
</evidence>
<name>A0A934IQE3_9HYPH</name>
<dbReference type="RefSeq" id="WP_198884079.1">
    <property type="nucleotide sequence ID" value="NZ_JAEKJA010000024.1"/>
</dbReference>
<dbReference type="InterPro" id="IPR029058">
    <property type="entry name" value="AB_hydrolase_fold"/>
</dbReference>
<dbReference type="InterPro" id="IPR000073">
    <property type="entry name" value="AB_hydrolase_1"/>
</dbReference>
<dbReference type="GO" id="GO:0016787">
    <property type="term" value="F:hydrolase activity"/>
    <property type="evidence" value="ECO:0007669"/>
    <property type="project" value="UniProtKB-KW"/>
</dbReference>
<feature type="domain" description="AB hydrolase-1" evidence="2">
    <location>
        <begin position="28"/>
        <end position="283"/>
    </location>
</feature>
<dbReference type="Gene3D" id="3.40.50.1820">
    <property type="entry name" value="alpha/beta hydrolase"/>
    <property type="match status" value="1"/>
</dbReference>
<dbReference type="SUPFAM" id="SSF53474">
    <property type="entry name" value="alpha/beta-Hydrolases"/>
    <property type="match status" value="1"/>
</dbReference>
<keyword evidence="4" id="KW-1185">Reference proteome</keyword>
<dbReference type="Proteomes" id="UP000609531">
    <property type="component" value="Unassembled WGS sequence"/>
</dbReference>
<keyword evidence="1 3" id="KW-0378">Hydrolase</keyword>
<dbReference type="PANTHER" id="PTHR43329">
    <property type="entry name" value="EPOXIDE HYDROLASE"/>
    <property type="match status" value="1"/>
</dbReference>
<dbReference type="AlphaFoldDB" id="A0A934IQE3"/>
<accession>A0A934IQE3</accession>
<sequence>MAEPMRISVDTPRLSIAAEVSGPQDGAPLFLLHGWPDDVRTWDGILADCHAAGFRTIVPWLRGFGPTVFRDVATQRAGDLESLGQDVLDLMDGMGIAAATLVGHDWGARAAYVASHAAPERVKACVGISVGWGTNTPDQPLSYEMHHNYWYHWLFATPRGARILADDRRGLTRFIWSLWAPDWPFSDATFEATAAAFDNPDWVAIVLHSYRVRWGHAAPDPAYDDLRAAQTADPVIRVPTLTLHGGADPCNLPETSLNKEHLFCAGYERRVMEGLGHFPQREAPADTAREVLAFIR</sequence>
<proteinExistence type="predicted"/>
<evidence type="ECO:0000259" key="2">
    <source>
        <dbReference type="Pfam" id="PF00561"/>
    </source>
</evidence>
<dbReference type="InterPro" id="IPR000639">
    <property type="entry name" value="Epox_hydrolase-like"/>
</dbReference>
<reference evidence="3" key="1">
    <citation type="submission" date="2020-12" db="EMBL/GenBank/DDBJ databases">
        <title>Bacterial taxonomy.</title>
        <authorList>
            <person name="Pan X."/>
        </authorList>
    </citation>
    <scope>NUCLEOTIDE SEQUENCE</scope>
    <source>
        <strain evidence="3">B2012</strain>
    </source>
</reference>
<gene>
    <name evidence="3" type="ORF">JCR33_20900</name>
</gene>
<dbReference type="PRINTS" id="PR00412">
    <property type="entry name" value="EPOXHYDRLASE"/>
</dbReference>
<evidence type="ECO:0000313" key="3">
    <source>
        <dbReference type="EMBL" id="MBJ3778172.1"/>
    </source>
</evidence>
<protein>
    <submittedName>
        <fullName evidence="3">Alpha/beta hydrolase</fullName>
    </submittedName>
</protein>
<comment type="caution">
    <text evidence="3">The sequence shown here is derived from an EMBL/GenBank/DDBJ whole genome shotgun (WGS) entry which is preliminary data.</text>
</comment>
<dbReference type="EMBL" id="JAEKJA010000024">
    <property type="protein sequence ID" value="MBJ3778172.1"/>
    <property type="molecule type" value="Genomic_DNA"/>
</dbReference>